<feature type="region of interest" description="Disordered" evidence="1">
    <location>
        <begin position="54"/>
        <end position="171"/>
    </location>
</feature>
<feature type="compositionally biased region" description="Basic residues" evidence="1">
    <location>
        <begin position="71"/>
        <end position="84"/>
    </location>
</feature>
<dbReference type="OrthoDB" id="10444108at2759"/>
<protein>
    <submittedName>
        <fullName evidence="2">Crn1</fullName>
    </submittedName>
</protein>
<reference evidence="2 3" key="1">
    <citation type="journal article" date="2013" name="Proc. Natl. Acad. Sci. U.S.A.">
        <title>The king cobra genome reveals dynamic gene evolution and adaptation in the snake venom system.</title>
        <authorList>
            <person name="Vonk F.J."/>
            <person name="Casewell N.R."/>
            <person name="Henkel C.V."/>
            <person name="Heimberg A.M."/>
            <person name="Jansen H.J."/>
            <person name="McCleary R.J."/>
            <person name="Kerkkamp H.M."/>
            <person name="Vos R.A."/>
            <person name="Guerreiro I."/>
            <person name="Calvete J.J."/>
            <person name="Wuster W."/>
            <person name="Woods A.E."/>
            <person name="Logan J.M."/>
            <person name="Harrison R.A."/>
            <person name="Castoe T.A."/>
            <person name="de Koning A.P."/>
            <person name="Pollock D.D."/>
            <person name="Yandell M."/>
            <person name="Calderon D."/>
            <person name="Renjifo C."/>
            <person name="Currier R.B."/>
            <person name="Salgado D."/>
            <person name="Pla D."/>
            <person name="Sanz L."/>
            <person name="Hyder A.S."/>
            <person name="Ribeiro J.M."/>
            <person name="Arntzen J.W."/>
            <person name="van den Thillart G.E."/>
            <person name="Boetzer M."/>
            <person name="Pirovano W."/>
            <person name="Dirks R.P."/>
            <person name="Spaink H.P."/>
            <person name="Duboule D."/>
            <person name="McGlinn E."/>
            <person name="Kini R.M."/>
            <person name="Richardson M.K."/>
        </authorList>
    </citation>
    <scope>NUCLEOTIDE SEQUENCE</scope>
    <source>
        <tissue evidence="2">Blood</tissue>
    </source>
</reference>
<sequence>MRCARSGCRRRRMPVSRYLDRRIRDNVLSAQKAKHSMTSYRGNIYHRKPLKVGRPRKKKHYNRTRSAFLKAKLRKQRANKKRAKPSALEKKAKRRTHYSDEEVFYSMANASMPKPASEERPTKKHTVRFTTPGNTKTEPQEDPSHDNQSSQQTITPKKRGRHSATPVCKSR</sequence>
<feature type="compositionally biased region" description="Polar residues" evidence="1">
    <location>
        <begin position="128"/>
        <end position="137"/>
    </location>
</feature>
<dbReference type="Proteomes" id="UP000018936">
    <property type="component" value="Unassembled WGS sequence"/>
</dbReference>
<evidence type="ECO:0000256" key="1">
    <source>
        <dbReference type="SAM" id="MobiDB-lite"/>
    </source>
</evidence>
<gene>
    <name evidence="2" type="primary">crn1</name>
    <name evidence="2" type="ORF">L345_08220</name>
</gene>
<keyword evidence="3" id="KW-1185">Reference proteome</keyword>
<feature type="non-terminal residue" evidence="2">
    <location>
        <position position="1"/>
    </location>
</feature>
<proteinExistence type="predicted"/>
<comment type="caution">
    <text evidence="2">The sequence shown here is derived from an EMBL/GenBank/DDBJ whole genome shotgun (WGS) entry which is preliminary data.</text>
</comment>
<accession>V8NVN5</accession>
<organism evidence="2 3">
    <name type="scientific">Ophiophagus hannah</name>
    <name type="common">King cobra</name>
    <name type="synonym">Naja hannah</name>
    <dbReference type="NCBI Taxonomy" id="8665"/>
    <lineage>
        <taxon>Eukaryota</taxon>
        <taxon>Metazoa</taxon>
        <taxon>Chordata</taxon>
        <taxon>Craniata</taxon>
        <taxon>Vertebrata</taxon>
        <taxon>Euteleostomi</taxon>
        <taxon>Lepidosauria</taxon>
        <taxon>Squamata</taxon>
        <taxon>Bifurcata</taxon>
        <taxon>Unidentata</taxon>
        <taxon>Episquamata</taxon>
        <taxon>Toxicofera</taxon>
        <taxon>Serpentes</taxon>
        <taxon>Colubroidea</taxon>
        <taxon>Elapidae</taxon>
        <taxon>Elapinae</taxon>
        <taxon>Ophiophagus</taxon>
    </lineage>
</organism>
<name>V8NVN5_OPHHA</name>
<feature type="compositionally biased region" description="Polar residues" evidence="1">
    <location>
        <begin position="146"/>
        <end position="155"/>
    </location>
</feature>
<dbReference type="AlphaFoldDB" id="V8NVN5"/>
<dbReference type="EMBL" id="AZIM01001691">
    <property type="protein sequence ID" value="ETE66006.1"/>
    <property type="molecule type" value="Genomic_DNA"/>
</dbReference>
<evidence type="ECO:0000313" key="3">
    <source>
        <dbReference type="Proteomes" id="UP000018936"/>
    </source>
</evidence>
<evidence type="ECO:0000313" key="2">
    <source>
        <dbReference type="EMBL" id="ETE66006.1"/>
    </source>
</evidence>
<feature type="compositionally biased region" description="Basic residues" evidence="1">
    <location>
        <begin position="54"/>
        <end position="63"/>
    </location>
</feature>